<organism evidence="3 4">
    <name type="scientific">Schizopora paradoxa</name>
    <dbReference type="NCBI Taxonomy" id="27342"/>
    <lineage>
        <taxon>Eukaryota</taxon>
        <taxon>Fungi</taxon>
        <taxon>Dikarya</taxon>
        <taxon>Basidiomycota</taxon>
        <taxon>Agaricomycotina</taxon>
        <taxon>Agaricomycetes</taxon>
        <taxon>Hymenochaetales</taxon>
        <taxon>Schizoporaceae</taxon>
        <taxon>Schizopora</taxon>
    </lineage>
</organism>
<evidence type="ECO:0000313" key="4">
    <source>
        <dbReference type="Proteomes" id="UP000053477"/>
    </source>
</evidence>
<feature type="non-terminal residue" evidence="3">
    <location>
        <position position="149"/>
    </location>
</feature>
<name>A0A0H2RX70_9AGAM</name>
<dbReference type="SUPFAM" id="SSF54695">
    <property type="entry name" value="POZ domain"/>
    <property type="match status" value="1"/>
</dbReference>
<feature type="region of interest" description="Disordered" evidence="1">
    <location>
        <begin position="1"/>
        <end position="20"/>
    </location>
</feature>
<accession>A0A0H2RX70</accession>
<sequence>MDVDNQQLEQGEPSNLPRPHETLWYSDGSVVLATDLYLFKVHKSLLSRHSSVFNDMFEFPNINDSETDGGNAGVSTQEMYEGLPLVALAEDEGEDVAHLLRAVYEPRYHDRSSANTPLQTVIALLLLSTKYDFKDLRGDVIYQISKQFP</sequence>
<dbReference type="InterPro" id="IPR011333">
    <property type="entry name" value="SKP1/BTB/POZ_sf"/>
</dbReference>
<gene>
    <name evidence="3" type="ORF">SCHPADRAFT_822876</name>
</gene>
<dbReference type="Pfam" id="PF00651">
    <property type="entry name" value="BTB"/>
    <property type="match status" value="1"/>
</dbReference>
<dbReference type="Proteomes" id="UP000053477">
    <property type="component" value="Unassembled WGS sequence"/>
</dbReference>
<dbReference type="InParanoid" id="A0A0H2RX70"/>
<dbReference type="PROSITE" id="PS50097">
    <property type="entry name" value="BTB"/>
    <property type="match status" value="1"/>
</dbReference>
<dbReference type="InterPro" id="IPR000210">
    <property type="entry name" value="BTB/POZ_dom"/>
</dbReference>
<dbReference type="OrthoDB" id="3027208at2759"/>
<dbReference type="EMBL" id="KQ085913">
    <property type="protein sequence ID" value="KLO16675.1"/>
    <property type="molecule type" value="Genomic_DNA"/>
</dbReference>
<evidence type="ECO:0000256" key="1">
    <source>
        <dbReference type="SAM" id="MobiDB-lite"/>
    </source>
</evidence>
<evidence type="ECO:0000259" key="2">
    <source>
        <dbReference type="PROSITE" id="PS50097"/>
    </source>
</evidence>
<keyword evidence="4" id="KW-1185">Reference proteome</keyword>
<dbReference type="Gene3D" id="3.30.710.10">
    <property type="entry name" value="Potassium Channel Kv1.1, Chain A"/>
    <property type="match status" value="1"/>
</dbReference>
<protein>
    <recommendedName>
        <fullName evidence="2">BTB domain-containing protein</fullName>
    </recommendedName>
</protein>
<feature type="compositionally biased region" description="Polar residues" evidence="1">
    <location>
        <begin position="1"/>
        <end position="13"/>
    </location>
</feature>
<reference evidence="3 4" key="1">
    <citation type="submission" date="2015-04" db="EMBL/GenBank/DDBJ databases">
        <title>Complete genome sequence of Schizopora paradoxa KUC8140, a cosmopolitan wood degrader in East Asia.</title>
        <authorList>
            <consortium name="DOE Joint Genome Institute"/>
            <person name="Min B."/>
            <person name="Park H."/>
            <person name="Jang Y."/>
            <person name="Kim J.-J."/>
            <person name="Kim K.H."/>
            <person name="Pangilinan J."/>
            <person name="Lipzen A."/>
            <person name="Riley R."/>
            <person name="Grigoriev I.V."/>
            <person name="Spatafora J.W."/>
            <person name="Choi I.-G."/>
        </authorList>
    </citation>
    <scope>NUCLEOTIDE SEQUENCE [LARGE SCALE GENOMIC DNA]</scope>
    <source>
        <strain evidence="3 4">KUC8140</strain>
    </source>
</reference>
<feature type="domain" description="BTB" evidence="2">
    <location>
        <begin position="28"/>
        <end position="112"/>
    </location>
</feature>
<proteinExistence type="predicted"/>
<evidence type="ECO:0000313" key="3">
    <source>
        <dbReference type="EMBL" id="KLO16675.1"/>
    </source>
</evidence>
<dbReference type="AlphaFoldDB" id="A0A0H2RX70"/>